<reference evidence="2" key="1">
    <citation type="submission" date="2017-09" db="EMBL/GenBank/DDBJ databases">
        <authorList>
            <person name="Varghese N."/>
            <person name="Submissions S."/>
        </authorList>
    </citation>
    <scope>NUCLEOTIDE SEQUENCE [LARGE SCALE GENOMIC DNA]</scope>
    <source>
        <strain evidence="2">CGMCC 4.6857</strain>
    </source>
</reference>
<proteinExistence type="predicted"/>
<evidence type="ECO:0000313" key="2">
    <source>
        <dbReference type="Proteomes" id="UP000219612"/>
    </source>
</evidence>
<keyword evidence="2" id="KW-1185">Reference proteome</keyword>
<organism evidence="1 2">
    <name type="scientific">Paractinoplanes atraurantiacus</name>
    <dbReference type="NCBI Taxonomy" id="1036182"/>
    <lineage>
        <taxon>Bacteria</taxon>
        <taxon>Bacillati</taxon>
        <taxon>Actinomycetota</taxon>
        <taxon>Actinomycetes</taxon>
        <taxon>Micromonosporales</taxon>
        <taxon>Micromonosporaceae</taxon>
        <taxon>Paractinoplanes</taxon>
    </lineage>
</organism>
<dbReference type="OrthoDB" id="3397883at2"/>
<accession>A0A285H5M1</accession>
<dbReference type="Proteomes" id="UP000219612">
    <property type="component" value="Unassembled WGS sequence"/>
</dbReference>
<evidence type="ECO:0000313" key="1">
    <source>
        <dbReference type="EMBL" id="SNY31038.1"/>
    </source>
</evidence>
<dbReference type="AlphaFoldDB" id="A0A285H5M1"/>
<name>A0A285H5M1_9ACTN</name>
<dbReference type="EMBL" id="OBDY01000003">
    <property type="protein sequence ID" value="SNY31038.1"/>
    <property type="molecule type" value="Genomic_DNA"/>
</dbReference>
<dbReference type="RefSeq" id="WP_143234560.1">
    <property type="nucleotide sequence ID" value="NZ_OBDY01000003.1"/>
</dbReference>
<sequence>MRSNDSASLVPVVRSLPVGPRHAIDRLRSRERLESIARLRAAVHAMTSVDVADWDDSALTDHLEDLSATLVALDAQVTRVADQVRARGFRISEPRAA</sequence>
<protein>
    <submittedName>
        <fullName evidence="1">Uncharacterized protein</fullName>
    </submittedName>
</protein>
<gene>
    <name evidence="1" type="ORF">SAMN05421748_103496</name>
</gene>